<gene>
    <name evidence="1" type="ORF">L2E82_18214</name>
</gene>
<reference evidence="1 2" key="2">
    <citation type="journal article" date="2022" name="Mol. Ecol. Resour.">
        <title>The genomes of chicory, endive, great burdock and yacon provide insights into Asteraceae paleo-polyploidization history and plant inulin production.</title>
        <authorList>
            <person name="Fan W."/>
            <person name="Wang S."/>
            <person name="Wang H."/>
            <person name="Wang A."/>
            <person name="Jiang F."/>
            <person name="Liu H."/>
            <person name="Zhao H."/>
            <person name="Xu D."/>
            <person name="Zhang Y."/>
        </authorList>
    </citation>
    <scope>NUCLEOTIDE SEQUENCE [LARGE SCALE GENOMIC DNA]</scope>
    <source>
        <strain evidence="2">cv. Punajuju</strain>
        <tissue evidence="1">Leaves</tissue>
    </source>
</reference>
<reference evidence="2" key="1">
    <citation type="journal article" date="2022" name="Mol. Ecol. Resour.">
        <title>The genomes of chicory, endive, great burdock and yacon provide insights into Asteraceae palaeo-polyploidization history and plant inulin production.</title>
        <authorList>
            <person name="Fan W."/>
            <person name="Wang S."/>
            <person name="Wang H."/>
            <person name="Wang A."/>
            <person name="Jiang F."/>
            <person name="Liu H."/>
            <person name="Zhao H."/>
            <person name="Xu D."/>
            <person name="Zhang Y."/>
        </authorList>
    </citation>
    <scope>NUCLEOTIDE SEQUENCE [LARGE SCALE GENOMIC DNA]</scope>
    <source>
        <strain evidence="2">cv. Punajuju</strain>
    </source>
</reference>
<name>A0ACB9F953_CICIN</name>
<dbReference type="Proteomes" id="UP001055811">
    <property type="component" value="Linkage Group LG03"/>
</dbReference>
<sequence>MSLLCSDIIGINGNCLVSIELPIKILCSYIGVLNIPTTISVPRVVGLPRNLVCLPTKACRIVAQVQTRKLHRALTHLEN</sequence>
<organism evidence="1 2">
    <name type="scientific">Cichorium intybus</name>
    <name type="common">Chicory</name>
    <dbReference type="NCBI Taxonomy" id="13427"/>
    <lineage>
        <taxon>Eukaryota</taxon>
        <taxon>Viridiplantae</taxon>
        <taxon>Streptophyta</taxon>
        <taxon>Embryophyta</taxon>
        <taxon>Tracheophyta</taxon>
        <taxon>Spermatophyta</taxon>
        <taxon>Magnoliopsida</taxon>
        <taxon>eudicotyledons</taxon>
        <taxon>Gunneridae</taxon>
        <taxon>Pentapetalae</taxon>
        <taxon>asterids</taxon>
        <taxon>campanulids</taxon>
        <taxon>Asterales</taxon>
        <taxon>Asteraceae</taxon>
        <taxon>Cichorioideae</taxon>
        <taxon>Cichorieae</taxon>
        <taxon>Cichoriinae</taxon>
        <taxon>Cichorium</taxon>
    </lineage>
</organism>
<evidence type="ECO:0000313" key="2">
    <source>
        <dbReference type="Proteomes" id="UP001055811"/>
    </source>
</evidence>
<dbReference type="EMBL" id="CM042011">
    <property type="protein sequence ID" value="KAI3767804.1"/>
    <property type="molecule type" value="Genomic_DNA"/>
</dbReference>
<accession>A0ACB9F953</accession>
<proteinExistence type="predicted"/>
<comment type="caution">
    <text evidence="1">The sequence shown here is derived from an EMBL/GenBank/DDBJ whole genome shotgun (WGS) entry which is preliminary data.</text>
</comment>
<protein>
    <submittedName>
        <fullName evidence="1">Uncharacterized protein</fullName>
    </submittedName>
</protein>
<keyword evidence="2" id="KW-1185">Reference proteome</keyword>
<evidence type="ECO:0000313" key="1">
    <source>
        <dbReference type="EMBL" id="KAI3767804.1"/>
    </source>
</evidence>